<keyword evidence="1" id="KW-0472">Membrane</keyword>
<keyword evidence="1" id="KW-0812">Transmembrane</keyword>
<sequence length="202" mass="21477">MSGDPSQDPTALELGGWLHDNRDRLSSDVATVLKRITNASRNWTPGIVSVVSVFMTANLTVFVVATEEVTKEELGKVLVETGVSFALSVGALAAMIKDFGNKSTRKVLGTASAIAGAAGLAAFFLAPEVLEKMGLSASAVGPTIALTSGFQVRLYEWFEDRGTVRSSATRKERRLGPLLDDPGCACPPWPGTNVERTEKSSY</sequence>
<dbReference type="GeneID" id="77727614"/>
<name>A0AA38LXE5_9TREE</name>
<feature type="transmembrane region" description="Helical" evidence="1">
    <location>
        <begin position="77"/>
        <end position="96"/>
    </location>
</feature>
<evidence type="ECO:0000313" key="2">
    <source>
        <dbReference type="EMBL" id="KAI9638533.1"/>
    </source>
</evidence>
<protein>
    <submittedName>
        <fullName evidence="2">Uncharacterized protein</fullName>
    </submittedName>
</protein>
<dbReference type="EMBL" id="JAKWFO010000003">
    <property type="protein sequence ID" value="KAI9638533.1"/>
    <property type="molecule type" value="Genomic_DNA"/>
</dbReference>
<dbReference type="Proteomes" id="UP001164286">
    <property type="component" value="Unassembled WGS sequence"/>
</dbReference>
<accession>A0AA38LXE5</accession>
<keyword evidence="1" id="KW-1133">Transmembrane helix</keyword>
<reference evidence="2" key="1">
    <citation type="journal article" date="2022" name="G3 (Bethesda)">
        <title>High quality genome of the basidiomycete yeast Dioszegia hungarica PDD-24b-2 isolated from cloud water.</title>
        <authorList>
            <person name="Jarrige D."/>
            <person name="Haridas S."/>
            <person name="Bleykasten-Grosshans C."/>
            <person name="Joly M."/>
            <person name="Nadalig T."/>
            <person name="Sancelme M."/>
            <person name="Vuilleumier S."/>
            <person name="Grigoriev I.V."/>
            <person name="Amato P."/>
            <person name="Bringel F."/>
        </authorList>
    </citation>
    <scope>NUCLEOTIDE SEQUENCE</scope>
    <source>
        <strain evidence="2">PDD-24b-2</strain>
    </source>
</reference>
<dbReference type="AlphaFoldDB" id="A0AA38LXE5"/>
<gene>
    <name evidence="2" type="ORF">MKK02DRAFT_31957</name>
</gene>
<feature type="transmembrane region" description="Helical" evidence="1">
    <location>
        <begin position="108"/>
        <end position="126"/>
    </location>
</feature>
<proteinExistence type="predicted"/>
<evidence type="ECO:0000313" key="3">
    <source>
        <dbReference type="Proteomes" id="UP001164286"/>
    </source>
</evidence>
<organism evidence="2 3">
    <name type="scientific">Dioszegia hungarica</name>
    <dbReference type="NCBI Taxonomy" id="4972"/>
    <lineage>
        <taxon>Eukaryota</taxon>
        <taxon>Fungi</taxon>
        <taxon>Dikarya</taxon>
        <taxon>Basidiomycota</taxon>
        <taxon>Agaricomycotina</taxon>
        <taxon>Tremellomycetes</taxon>
        <taxon>Tremellales</taxon>
        <taxon>Bulleribasidiaceae</taxon>
        <taxon>Dioszegia</taxon>
    </lineage>
</organism>
<comment type="caution">
    <text evidence="2">The sequence shown here is derived from an EMBL/GenBank/DDBJ whole genome shotgun (WGS) entry which is preliminary data.</text>
</comment>
<evidence type="ECO:0000256" key="1">
    <source>
        <dbReference type="SAM" id="Phobius"/>
    </source>
</evidence>
<keyword evidence="3" id="KW-1185">Reference proteome</keyword>
<feature type="transmembrane region" description="Helical" evidence="1">
    <location>
        <begin position="43"/>
        <end position="65"/>
    </location>
</feature>
<dbReference type="RefSeq" id="XP_052948310.1">
    <property type="nucleotide sequence ID" value="XM_053088409.1"/>
</dbReference>